<evidence type="ECO:0000313" key="1">
    <source>
        <dbReference type="EMBL" id="MBB3734019.1"/>
    </source>
</evidence>
<dbReference type="AlphaFoldDB" id="A0A7W5YUR7"/>
<dbReference type="EMBL" id="JACIBV010000003">
    <property type="protein sequence ID" value="MBB3734019.1"/>
    <property type="molecule type" value="Genomic_DNA"/>
</dbReference>
<dbReference type="PROSITE" id="PS51257">
    <property type="entry name" value="PROKAR_LIPOPROTEIN"/>
    <property type="match status" value="1"/>
</dbReference>
<proteinExistence type="predicted"/>
<organism evidence="1 2">
    <name type="scientific">Nonomuraea dietziae</name>
    <dbReference type="NCBI Taxonomy" id="65515"/>
    <lineage>
        <taxon>Bacteria</taxon>
        <taxon>Bacillati</taxon>
        <taxon>Actinomycetota</taxon>
        <taxon>Actinomycetes</taxon>
        <taxon>Streptosporangiales</taxon>
        <taxon>Streptosporangiaceae</taxon>
        <taxon>Nonomuraea</taxon>
    </lineage>
</organism>
<dbReference type="GeneID" id="95395910"/>
<evidence type="ECO:0000313" key="2">
    <source>
        <dbReference type="Proteomes" id="UP000579945"/>
    </source>
</evidence>
<name>A0A7W5YUR7_9ACTN</name>
<keyword evidence="2" id="KW-1185">Reference proteome</keyword>
<reference evidence="1 2" key="1">
    <citation type="submission" date="2020-08" db="EMBL/GenBank/DDBJ databases">
        <title>Sequencing the genomes of 1000 actinobacteria strains.</title>
        <authorList>
            <person name="Klenk H.-P."/>
        </authorList>
    </citation>
    <scope>NUCLEOTIDE SEQUENCE [LARGE SCALE GENOMIC DNA]</scope>
    <source>
        <strain evidence="1 2">DSM 44320</strain>
    </source>
</reference>
<protein>
    <submittedName>
        <fullName evidence="1">Uncharacterized protein</fullName>
    </submittedName>
</protein>
<gene>
    <name evidence="1" type="ORF">FHR33_009972</name>
</gene>
<dbReference type="RefSeq" id="WP_183662961.1">
    <property type="nucleotide sequence ID" value="NZ_JACIBV010000003.1"/>
</dbReference>
<dbReference type="Proteomes" id="UP000579945">
    <property type="component" value="Unassembled WGS sequence"/>
</dbReference>
<sequence>MTRAARSTALTATGLLEGILAGCVLTACAIAGQPADVYAAVAGRST</sequence>
<comment type="caution">
    <text evidence="1">The sequence shown here is derived from an EMBL/GenBank/DDBJ whole genome shotgun (WGS) entry which is preliminary data.</text>
</comment>
<accession>A0A7W5YUR7</accession>